<dbReference type="OrthoDB" id="4146344at2"/>
<dbReference type="RefSeq" id="WP_062145848.1">
    <property type="nucleotide sequence ID" value="NZ_CP013002.1"/>
</dbReference>
<name>A0A0P0NYC8_9CAUL</name>
<dbReference type="InterPro" id="IPR044922">
    <property type="entry name" value="DUF2063_N_sf"/>
</dbReference>
<dbReference type="Gene3D" id="1.10.150.690">
    <property type="entry name" value="DUF2063"/>
    <property type="match status" value="1"/>
</dbReference>
<dbReference type="EMBL" id="CP013002">
    <property type="protein sequence ID" value="ALL13137.1"/>
    <property type="molecule type" value="Genomic_DNA"/>
</dbReference>
<keyword evidence="3" id="KW-1185">Reference proteome</keyword>
<dbReference type="STRING" id="69395.AQ619_07105"/>
<proteinExistence type="predicted"/>
<organism evidence="2 3">
    <name type="scientific">Caulobacter henricii</name>
    <dbReference type="NCBI Taxonomy" id="69395"/>
    <lineage>
        <taxon>Bacteria</taxon>
        <taxon>Pseudomonadati</taxon>
        <taxon>Pseudomonadota</taxon>
        <taxon>Alphaproteobacteria</taxon>
        <taxon>Caulobacterales</taxon>
        <taxon>Caulobacteraceae</taxon>
        <taxon>Caulobacter</taxon>
    </lineage>
</organism>
<dbReference type="Proteomes" id="UP000056905">
    <property type="component" value="Chromosome"/>
</dbReference>
<gene>
    <name evidence="2" type="ORF">AQ619_07105</name>
</gene>
<protein>
    <recommendedName>
        <fullName evidence="1">Putative DNA-binding domain-containing protein</fullName>
    </recommendedName>
</protein>
<sequence>MSEITRIAQAVLSRGPASPEIGPAFEIYRNNYRQGLARALAQSFPVVQLLVGDAFFGAMALEYVELTPPTSRLLRAYGETFADFIGRFAPAATVPYLADVAKLEFALVQSFYADDLEDEPIRDLAAIGVESQLQWRSSTQLIGSQYPIVSIWRAHIAGEHLDGLDWLPESGLIVRDGHAVGIQTLRAAEAQLADLFRVPTSLVSALEVLGPEEAPAAAQAIRRLLDLNALRLFQ</sequence>
<feature type="domain" description="Putative DNA-binding" evidence="1">
    <location>
        <begin position="8"/>
        <end position="85"/>
    </location>
</feature>
<dbReference type="InterPro" id="IPR018640">
    <property type="entry name" value="DUF2063"/>
</dbReference>
<evidence type="ECO:0000313" key="3">
    <source>
        <dbReference type="Proteomes" id="UP000056905"/>
    </source>
</evidence>
<accession>A0A0P0NYC8</accession>
<evidence type="ECO:0000313" key="2">
    <source>
        <dbReference type="EMBL" id="ALL13137.1"/>
    </source>
</evidence>
<dbReference type="KEGG" id="chq:AQ619_07105"/>
<evidence type="ECO:0000259" key="1">
    <source>
        <dbReference type="Pfam" id="PF09836"/>
    </source>
</evidence>
<dbReference type="AlphaFoldDB" id="A0A0P0NYC8"/>
<dbReference type="Pfam" id="PF09836">
    <property type="entry name" value="DUF2063"/>
    <property type="match status" value="1"/>
</dbReference>
<reference evidence="2 3" key="1">
    <citation type="submission" date="2015-10" db="EMBL/GenBank/DDBJ databases">
        <title>Conservation of the essential genome among Caulobacter and Brevundimonas species.</title>
        <authorList>
            <person name="Scott D."/>
            <person name="Ely B."/>
        </authorList>
    </citation>
    <scope>NUCLEOTIDE SEQUENCE [LARGE SCALE GENOMIC DNA]</scope>
    <source>
        <strain evidence="2 3">CB4</strain>
    </source>
</reference>